<name>H2ZZZ9_LATCH</name>
<dbReference type="SMART" id="SM00184">
    <property type="entry name" value="RING"/>
    <property type="match status" value="1"/>
</dbReference>
<dbReference type="InterPro" id="IPR051657">
    <property type="entry name" value="RNF168/RNF169_E3_ubiq-ligase"/>
</dbReference>
<gene>
    <name evidence="15" type="primary">RNF169</name>
</gene>
<evidence type="ECO:0000259" key="14">
    <source>
        <dbReference type="PROSITE" id="PS50089"/>
    </source>
</evidence>
<dbReference type="GO" id="GO:0008270">
    <property type="term" value="F:zinc ion binding"/>
    <property type="evidence" value="ECO:0007669"/>
    <property type="project" value="UniProtKB-KW"/>
</dbReference>
<dbReference type="InParanoid" id="H2ZZZ9"/>
<dbReference type="Proteomes" id="UP000008672">
    <property type="component" value="Unassembled WGS sequence"/>
</dbReference>
<feature type="compositionally biased region" description="Low complexity" evidence="13">
    <location>
        <begin position="1"/>
        <end position="18"/>
    </location>
</feature>
<keyword evidence="7 11" id="KW-0863">Zinc-finger</keyword>
<dbReference type="CDD" id="cd21951">
    <property type="entry name" value="MIU_RNF169_C"/>
    <property type="match status" value="1"/>
</dbReference>
<keyword evidence="16" id="KW-1185">Reference proteome</keyword>
<dbReference type="HOGENOM" id="CLU_024691_1_0_1"/>
<sequence>SRRKMAAAVEGKAVASAAMKRRKERGRHKRGEPAAAGAKKRARSPGPLPLEESVCPVCLEVFVEPVTLPCLHSLCLACFRRTVETASLHCPLCRTRVSTWARRHGRDNTLVDAELWQRVLRSHPPSNCRPLQAGRTSQVKSRPTQVTRGGGSPPEQFIFRAPIHLSKPGEVREEYESQMRKLQEEKNQEEKASKELINELLLDDLRGERELQEQITKDGDLKITEDGIRECFSDSENEEPSQGRSWHRSAFTSKNKSNLVAAVTSKLISSVERSQAQSDLTEESRPADRTKSALASNIPGSTLGILSSTENSRSFSAPDLNLDKRLAGSGPVLPTPALPQRGTERSISPESNDSISEELNHFKPIVCSPCTPPKRLPDGQLVSPTIIKSTPRNLSRSLHKGTSYEANPRILKKWEQILQDRQVERTTSKATLTFSSSETEEEDPVPVLDVVVSGDDLQAQQPGAELQSADVSIGAPLDLPSLRSQPGNLPHGVSGFGERGCESDTVTNLKTLSLEDSGAHPANAPLDNTVSYRNSFHGSEELNVNHLFAEGDELGHPVRMRGGHERELNSCEAVNKQIGTRHSVDGINGKLSSSARKGRKRYSKTKHLEQNHCAKKRRHTGAEHFPIADSLALRPEQSLQQEEEDWKMAAKLQRKFDQERNMVTRHKGSQNEYYLRSWNASSSN</sequence>
<dbReference type="EMBL" id="AFYH01188643">
    <property type="status" value="NOT_ANNOTATED_CDS"/>
    <property type="molecule type" value="Genomic_DNA"/>
</dbReference>
<feature type="domain" description="RING-type" evidence="14">
    <location>
        <begin position="55"/>
        <end position="94"/>
    </location>
</feature>
<feature type="compositionally biased region" description="Basic and acidic residues" evidence="13">
    <location>
        <begin position="282"/>
        <end position="291"/>
    </location>
</feature>
<evidence type="ECO:0000256" key="11">
    <source>
        <dbReference type="PROSITE-ProRule" id="PRU00175"/>
    </source>
</evidence>
<evidence type="ECO:0000256" key="1">
    <source>
        <dbReference type="ARBA" id="ARBA00000900"/>
    </source>
</evidence>
<dbReference type="Pfam" id="PF13923">
    <property type="entry name" value="zf-C3HC4_2"/>
    <property type="match status" value="1"/>
</dbReference>
<dbReference type="EMBL" id="AFYH01188639">
    <property type="status" value="NOT_ANNOTATED_CDS"/>
    <property type="molecule type" value="Genomic_DNA"/>
</dbReference>
<evidence type="ECO:0000256" key="5">
    <source>
        <dbReference type="ARBA" id="ARBA00022723"/>
    </source>
</evidence>
<dbReference type="CDD" id="cd16550">
    <property type="entry name" value="RING-HC_RNF168"/>
    <property type="match status" value="1"/>
</dbReference>
<evidence type="ECO:0000256" key="6">
    <source>
        <dbReference type="ARBA" id="ARBA00022763"/>
    </source>
</evidence>
<dbReference type="Gene3D" id="3.30.40.10">
    <property type="entry name" value="Zinc/RING finger domain, C3HC4 (zinc finger)"/>
    <property type="match status" value="1"/>
</dbReference>
<comment type="subcellular location">
    <subcellularLocation>
        <location evidence="2">Nucleus</location>
    </subcellularLocation>
</comment>
<evidence type="ECO:0000256" key="12">
    <source>
        <dbReference type="SAM" id="Coils"/>
    </source>
</evidence>
<reference evidence="15" key="2">
    <citation type="submission" date="2025-08" db="UniProtKB">
        <authorList>
            <consortium name="Ensembl"/>
        </authorList>
    </citation>
    <scope>IDENTIFICATION</scope>
</reference>
<dbReference type="SUPFAM" id="SSF57850">
    <property type="entry name" value="RING/U-box"/>
    <property type="match status" value="1"/>
</dbReference>
<feature type="compositionally biased region" description="Basic residues" evidence="13">
    <location>
        <begin position="19"/>
        <end position="30"/>
    </location>
</feature>
<dbReference type="EMBL" id="AFYH01188636">
    <property type="status" value="NOT_ANNOTATED_CDS"/>
    <property type="molecule type" value="Genomic_DNA"/>
</dbReference>
<evidence type="ECO:0000256" key="7">
    <source>
        <dbReference type="ARBA" id="ARBA00022771"/>
    </source>
</evidence>
<dbReference type="OMA" id="IFRAPIH"/>
<dbReference type="PANTHER" id="PTHR23328:SF2">
    <property type="entry name" value="E3 UBIQUITIN-PROTEIN LIGASE RNF169"/>
    <property type="match status" value="1"/>
</dbReference>
<accession>H2ZZZ9</accession>
<evidence type="ECO:0000256" key="8">
    <source>
        <dbReference type="ARBA" id="ARBA00022786"/>
    </source>
</evidence>
<keyword evidence="8" id="KW-0833">Ubl conjugation pathway</keyword>
<comment type="catalytic activity">
    <reaction evidence="1">
        <text>S-ubiquitinyl-[E2 ubiquitin-conjugating enzyme]-L-cysteine + [acceptor protein]-L-lysine = [E2 ubiquitin-conjugating enzyme]-L-cysteine + N(6)-ubiquitinyl-[acceptor protein]-L-lysine.</text>
        <dbReference type="EC" id="2.3.2.27"/>
    </reaction>
</comment>
<dbReference type="EMBL" id="AFYH01188640">
    <property type="status" value="NOT_ANNOTATED_CDS"/>
    <property type="molecule type" value="Genomic_DNA"/>
</dbReference>
<dbReference type="GO" id="GO:0061630">
    <property type="term" value="F:ubiquitin protein ligase activity"/>
    <property type="evidence" value="ECO:0007669"/>
    <property type="project" value="UniProtKB-EC"/>
</dbReference>
<dbReference type="GO" id="GO:0006302">
    <property type="term" value="P:double-strand break repair"/>
    <property type="evidence" value="ECO:0007669"/>
    <property type="project" value="TreeGrafter"/>
</dbReference>
<evidence type="ECO:0000313" key="15">
    <source>
        <dbReference type="Ensembl" id="ENSLACP00000002970.1"/>
    </source>
</evidence>
<reference evidence="15" key="3">
    <citation type="submission" date="2025-09" db="UniProtKB">
        <authorList>
            <consortium name="Ensembl"/>
        </authorList>
    </citation>
    <scope>IDENTIFICATION</scope>
</reference>
<feature type="coiled-coil region" evidence="12">
    <location>
        <begin position="172"/>
        <end position="199"/>
    </location>
</feature>
<dbReference type="STRING" id="7897.ENSLACP00000002970"/>
<organism evidence="15 16">
    <name type="scientific">Latimeria chalumnae</name>
    <name type="common">Coelacanth</name>
    <dbReference type="NCBI Taxonomy" id="7897"/>
    <lineage>
        <taxon>Eukaryota</taxon>
        <taxon>Metazoa</taxon>
        <taxon>Chordata</taxon>
        <taxon>Craniata</taxon>
        <taxon>Vertebrata</taxon>
        <taxon>Euteleostomi</taxon>
        <taxon>Coelacanthiformes</taxon>
        <taxon>Coelacanthidae</taxon>
        <taxon>Latimeria</taxon>
    </lineage>
</organism>
<dbReference type="EMBL" id="AFYH01188638">
    <property type="status" value="NOT_ANNOTATED_CDS"/>
    <property type="molecule type" value="Genomic_DNA"/>
</dbReference>
<dbReference type="InterPro" id="IPR001841">
    <property type="entry name" value="Znf_RING"/>
</dbReference>
<dbReference type="Bgee" id="ENSLACG00000002656">
    <property type="expression patterns" value="Expressed in muscle tissue and 5 other cell types or tissues"/>
</dbReference>
<evidence type="ECO:0000256" key="13">
    <source>
        <dbReference type="SAM" id="MobiDB-lite"/>
    </source>
</evidence>
<dbReference type="PROSITE" id="PS50089">
    <property type="entry name" value="ZF_RING_2"/>
    <property type="match status" value="1"/>
</dbReference>
<reference evidence="16" key="1">
    <citation type="submission" date="2011-08" db="EMBL/GenBank/DDBJ databases">
        <title>The draft genome of Latimeria chalumnae.</title>
        <authorList>
            <person name="Di Palma F."/>
            <person name="Alfoldi J."/>
            <person name="Johnson J."/>
            <person name="Berlin A."/>
            <person name="Gnerre S."/>
            <person name="Jaffe D."/>
            <person name="MacCallum I."/>
            <person name="Young S."/>
            <person name="Walker B.J."/>
            <person name="Lander E."/>
            <person name="Lindblad-Toh K."/>
        </authorList>
    </citation>
    <scope>NUCLEOTIDE SEQUENCE [LARGE SCALE GENOMIC DNA]</scope>
    <source>
        <strain evidence="16">Wild caught</strain>
    </source>
</reference>
<keyword evidence="9" id="KW-0862">Zinc</keyword>
<dbReference type="PANTHER" id="PTHR23328">
    <property type="entry name" value="RING-TYPE DOMAIN-CONTAINING PROTEIN"/>
    <property type="match status" value="1"/>
</dbReference>
<protein>
    <recommendedName>
        <fullName evidence="3">RING-type E3 ubiquitin transferase</fullName>
        <ecNumber evidence="3">2.3.2.27</ecNumber>
    </recommendedName>
</protein>
<keyword evidence="4" id="KW-0808">Transferase</keyword>
<dbReference type="FunCoup" id="H2ZZZ9">
    <property type="interactions" value="2611"/>
</dbReference>
<dbReference type="CDD" id="cd22264">
    <property type="entry name" value="UDM1_RNF169"/>
    <property type="match status" value="1"/>
</dbReference>
<keyword evidence="5" id="KW-0479">Metal-binding</keyword>
<evidence type="ECO:0000313" key="16">
    <source>
        <dbReference type="Proteomes" id="UP000008672"/>
    </source>
</evidence>
<dbReference type="InterPro" id="IPR013083">
    <property type="entry name" value="Znf_RING/FYVE/PHD"/>
</dbReference>
<dbReference type="AlphaFoldDB" id="H2ZZZ9"/>
<dbReference type="GO" id="GO:0031491">
    <property type="term" value="F:nucleosome binding"/>
    <property type="evidence" value="ECO:0007669"/>
    <property type="project" value="TreeGrafter"/>
</dbReference>
<dbReference type="eggNOG" id="KOG4159">
    <property type="taxonomic scope" value="Eukaryota"/>
</dbReference>
<evidence type="ECO:0000256" key="9">
    <source>
        <dbReference type="ARBA" id="ARBA00022833"/>
    </source>
</evidence>
<feature type="compositionally biased region" description="Polar residues" evidence="13">
    <location>
        <begin position="293"/>
        <end position="315"/>
    </location>
</feature>
<dbReference type="GeneTree" id="ENSGT00940000153680"/>
<dbReference type="EMBL" id="AFYH01188641">
    <property type="status" value="NOT_ANNOTATED_CDS"/>
    <property type="molecule type" value="Genomic_DNA"/>
</dbReference>
<evidence type="ECO:0000256" key="10">
    <source>
        <dbReference type="ARBA" id="ARBA00023242"/>
    </source>
</evidence>
<feature type="compositionally biased region" description="Polar residues" evidence="13">
    <location>
        <begin position="345"/>
        <end position="354"/>
    </location>
</feature>
<proteinExistence type="predicted"/>
<evidence type="ECO:0000256" key="4">
    <source>
        <dbReference type="ARBA" id="ARBA00022679"/>
    </source>
</evidence>
<feature type="compositionally biased region" description="Polar residues" evidence="13">
    <location>
        <begin position="134"/>
        <end position="147"/>
    </location>
</feature>
<dbReference type="GO" id="GO:0035861">
    <property type="term" value="C:site of double-strand break"/>
    <property type="evidence" value="ECO:0007669"/>
    <property type="project" value="TreeGrafter"/>
</dbReference>
<feature type="region of interest" description="Disordered" evidence="13">
    <location>
        <begin position="1"/>
        <end position="46"/>
    </location>
</feature>
<dbReference type="EMBL" id="AFYH01188642">
    <property type="status" value="NOT_ANNOTATED_CDS"/>
    <property type="molecule type" value="Genomic_DNA"/>
</dbReference>
<dbReference type="GO" id="GO:0005634">
    <property type="term" value="C:nucleus"/>
    <property type="evidence" value="ECO:0007669"/>
    <property type="project" value="UniProtKB-SubCell"/>
</dbReference>
<keyword evidence="6" id="KW-0227">DNA damage</keyword>
<dbReference type="Ensembl" id="ENSLACT00000002996.1">
    <property type="protein sequence ID" value="ENSLACP00000002970.1"/>
    <property type="gene ID" value="ENSLACG00000002656.1"/>
</dbReference>
<keyword evidence="10" id="KW-0539">Nucleus</keyword>
<dbReference type="EC" id="2.3.2.27" evidence="3"/>
<evidence type="ECO:0000256" key="3">
    <source>
        <dbReference type="ARBA" id="ARBA00012483"/>
    </source>
</evidence>
<feature type="region of interest" description="Disordered" evidence="13">
    <location>
        <begin position="270"/>
        <end position="354"/>
    </location>
</feature>
<keyword evidence="12" id="KW-0175">Coiled coil</keyword>
<feature type="compositionally biased region" description="Polar residues" evidence="13">
    <location>
        <begin position="270"/>
        <end position="279"/>
    </location>
</feature>
<dbReference type="EMBL" id="AFYH01188637">
    <property type="status" value="NOT_ANNOTATED_CDS"/>
    <property type="molecule type" value="Genomic_DNA"/>
</dbReference>
<evidence type="ECO:0000256" key="2">
    <source>
        <dbReference type="ARBA" id="ARBA00004123"/>
    </source>
</evidence>
<feature type="region of interest" description="Disordered" evidence="13">
    <location>
        <begin position="126"/>
        <end position="154"/>
    </location>
</feature>